<organism evidence="2 3">
    <name type="scientific">Candidatus Methylocalor cossyra</name>
    <dbReference type="NCBI Taxonomy" id="3108543"/>
    <lineage>
        <taxon>Bacteria</taxon>
        <taxon>Pseudomonadati</taxon>
        <taxon>Pseudomonadota</taxon>
        <taxon>Gammaproteobacteria</taxon>
        <taxon>Methylococcales</taxon>
        <taxon>Methylococcaceae</taxon>
        <taxon>Candidatus Methylocalor</taxon>
    </lineage>
</organism>
<name>A0ABM9NJY9_9GAMM</name>
<evidence type="ECO:0000256" key="1">
    <source>
        <dbReference type="SAM" id="SignalP"/>
    </source>
</evidence>
<keyword evidence="1" id="KW-0732">Signal</keyword>
<reference evidence="2 3" key="1">
    <citation type="submission" date="2024-04" db="EMBL/GenBank/DDBJ databases">
        <authorList>
            <person name="Cremers G."/>
        </authorList>
    </citation>
    <scope>NUCLEOTIDE SEQUENCE [LARGE SCALE GENOMIC DNA]</scope>
    <source>
        <strain evidence="2">MeCH1-AG</strain>
    </source>
</reference>
<gene>
    <name evidence="2" type="ORF">MECH1_V1_2150</name>
</gene>
<dbReference type="EMBL" id="OZ026884">
    <property type="protein sequence ID" value="CAL1240926.1"/>
    <property type="molecule type" value="Genomic_DNA"/>
</dbReference>
<feature type="chain" id="PRO_5045633322" description="PEP-CTERM sorting domain-containing protein" evidence="1">
    <location>
        <begin position="22"/>
        <end position="261"/>
    </location>
</feature>
<evidence type="ECO:0000313" key="2">
    <source>
        <dbReference type="EMBL" id="CAL1240926.1"/>
    </source>
</evidence>
<keyword evidence="3" id="KW-1185">Reference proteome</keyword>
<dbReference type="RefSeq" id="WP_348757469.1">
    <property type="nucleotide sequence ID" value="NZ_OZ026884.1"/>
</dbReference>
<sequence>MLKHILVMAASALLVPAVTMAKPVVFEASGVEPADIQAAVDGFRVFLGNNNGVGGTFPDGRREINWDGTPDNFSAPNNLPANFFNANSPRGVVFFTPGTGFQVSADSDNPTHTPVEFGNIKQSLPFRFRTFSPERLFTPLDSNVTEVLFFVPGTTKAATVDGFGAVFTDVNRDEISKIEYLDVNGNLLFSKFVQPNPRRESLSFLGVGFDAGERVFLVRITSGNVALSLTDRIFWIGSPGLGRDVVVLDDFIYGEPQPLQP</sequence>
<accession>A0ABM9NJY9</accession>
<proteinExistence type="predicted"/>
<feature type="signal peptide" evidence="1">
    <location>
        <begin position="1"/>
        <end position="21"/>
    </location>
</feature>
<protein>
    <recommendedName>
        <fullName evidence="4">PEP-CTERM sorting domain-containing protein</fullName>
    </recommendedName>
</protein>
<evidence type="ECO:0000313" key="3">
    <source>
        <dbReference type="Proteomes" id="UP001497493"/>
    </source>
</evidence>
<dbReference type="Proteomes" id="UP001497493">
    <property type="component" value="Chromosome"/>
</dbReference>
<evidence type="ECO:0008006" key="4">
    <source>
        <dbReference type="Google" id="ProtNLM"/>
    </source>
</evidence>